<sequence length="87" mass="9669">MTILKTKTPAAPKAKADAKPKTIVLADLCKELKMKPREARMLLRLAVSKKEEYPALTEAHVARQPWQWTAGSEALSEARKALTTLVE</sequence>
<proteinExistence type="predicted"/>
<protein>
    <submittedName>
        <fullName evidence="1">Uncharacterized protein</fullName>
    </submittedName>
</protein>
<evidence type="ECO:0000313" key="2">
    <source>
        <dbReference type="Proteomes" id="UP000429229"/>
    </source>
</evidence>
<dbReference type="RefSeq" id="WP_199799719.1">
    <property type="nucleotide sequence ID" value="NZ_WTYR01000001.1"/>
</dbReference>
<gene>
    <name evidence="1" type="ORF">GRI68_05535</name>
</gene>
<reference evidence="1 2" key="1">
    <citation type="submission" date="2019-12" db="EMBL/GenBank/DDBJ databases">
        <title>Genomic-based taxomic classification of the family Erythrobacteraceae.</title>
        <authorList>
            <person name="Xu L."/>
        </authorList>
    </citation>
    <scope>NUCLEOTIDE SEQUENCE [LARGE SCALE GENOMIC DNA]</scope>
    <source>
        <strain evidence="1 2">LMG 29519</strain>
    </source>
</reference>
<accession>A0A6I4U2U6</accession>
<comment type="caution">
    <text evidence="1">The sequence shown here is derived from an EMBL/GenBank/DDBJ whole genome shotgun (WGS) entry which is preliminary data.</text>
</comment>
<name>A0A6I4U2U6_9SPHN</name>
<dbReference type="AlphaFoldDB" id="A0A6I4U2U6"/>
<dbReference type="Proteomes" id="UP000429229">
    <property type="component" value="Unassembled WGS sequence"/>
</dbReference>
<evidence type="ECO:0000313" key="1">
    <source>
        <dbReference type="EMBL" id="MXP09634.1"/>
    </source>
</evidence>
<keyword evidence="2" id="KW-1185">Reference proteome</keyword>
<dbReference type="EMBL" id="WTYR01000001">
    <property type="protein sequence ID" value="MXP09634.1"/>
    <property type="molecule type" value="Genomic_DNA"/>
</dbReference>
<organism evidence="1 2">
    <name type="scientific">Alteriqipengyuania halimionae</name>
    <dbReference type="NCBI Taxonomy" id="1926630"/>
    <lineage>
        <taxon>Bacteria</taxon>
        <taxon>Pseudomonadati</taxon>
        <taxon>Pseudomonadota</taxon>
        <taxon>Alphaproteobacteria</taxon>
        <taxon>Sphingomonadales</taxon>
        <taxon>Erythrobacteraceae</taxon>
        <taxon>Alteriqipengyuania</taxon>
    </lineage>
</organism>